<dbReference type="Pfam" id="PF01869">
    <property type="entry name" value="BcrAD_BadFG"/>
    <property type="match status" value="1"/>
</dbReference>
<proteinExistence type="evidence at transcript level"/>
<evidence type="ECO:0000256" key="2">
    <source>
        <dbReference type="ARBA" id="ARBA00012122"/>
    </source>
</evidence>
<protein>
    <recommendedName>
        <fullName evidence="3">N-acetyl-D-glucosamine kinase</fullName>
        <ecNumber evidence="2">2.7.1.59</ecNumber>
    </recommendedName>
    <alternativeName>
        <fullName evidence="4">GlcNAc kinase</fullName>
    </alternativeName>
</protein>
<dbReference type="EC" id="2.7.1.59" evidence="2"/>
<evidence type="ECO:0000256" key="1">
    <source>
        <dbReference type="ARBA" id="ARBA00006198"/>
    </source>
</evidence>
<dbReference type="EMBL" id="GEFH01005135">
    <property type="protein sequence ID" value="JAP63446.1"/>
    <property type="molecule type" value="mRNA"/>
</dbReference>
<dbReference type="SUPFAM" id="SSF53067">
    <property type="entry name" value="Actin-like ATPase domain"/>
    <property type="match status" value="2"/>
</dbReference>
<dbReference type="Gene3D" id="3.30.420.40">
    <property type="match status" value="1"/>
</dbReference>
<evidence type="ECO:0000256" key="3">
    <source>
        <dbReference type="ARBA" id="ARBA00014974"/>
    </source>
</evidence>
<dbReference type="PANTHER" id="PTHR12862:SF0">
    <property type="entry name" value="N-ACETYL-D-GLUCOSAMINE KINASE"/>
    <property type="match status" value="1"/>
</dbReference>
<reference evidence="6" key="1">
    <citation type="journal article" date="2017" name="Ticks Tick Borne Dis.">
        <title>An insight into the sialome of Hyalomma excavatum.</title>
        <authorList>
            <person name="Ribeiro J.M."/>
            <person name="Slovak M."/>
            <person name="Francischetti I.M."/>
        </authorList>
    </citation>
    <scope>NUCLEOTIDE SEQUENCE</scope>
    <source>
        <strain evidence="6">Samish</strain>
        <tissue evidence="6">Salivary glands</tissue>
    </source>
</reference>
<dbReference type="GO" id="GO:0045127">
    <property type="term" value="F:N-acetylglucosamine kinase activity"/>
    <property type="evidence" value="ECO:0007669"/>
    <property type="project" value="UniProtKB-EC"/>
</dbReference>
<dbReference type="PANTHER" id="PTHR12862">
    <property type="entry name" value="BADF TYPE ATPASE DOMAIN-CONTAINING PROTEIN"/>
    <property type="match status" value="1"/>
</dbReference>
<name>A0A131XCM0_9ACAR</name>
<dbReference type="CDD" id="cd24078">
    <property type="entry name" value="ASKHA_NBD_NAGK_meta"/>
    <property type="match status" value="1"/>
</dbReference>
<sequence length="339" mass="36928">MKVFAGVEGGATLSKAVVLNESGQILGWSEGHPVNHWLVGMNECQRLVYELVLAAKENAGLSQEVRLTSLSLCLSGCEQESTNNDLKELILKEHPDIASSVVVKSDVIGALKTVAPNGGVVLIAGTGSNCLLVNPNDSMHRCGGWGHILGDEGSGFTISIQAIKMVLHEDENFQVPQWSADKIRELIKEHFQVKEMLELLPFCYTNFKKQFIAGLCVKLAKLAREGDKLSQHLFHTAGRDLASHVAAVLPHAEKSLLECEGGLPIVCVGSVFKSWDLLQKGFEEVLCPKVSEFTLLQPTVSAALGAAFYGASLVDCKLPISYKENSRRLYHFKQGCKEN</sequence>
<evidence type="ECO:0000259" key="5">
    <source>
        <dbReference type="Pfam" id="PF01869"/>
    </source>
</evidence>
<comment type="similarity">
    <text evidence="1">Belongs to the eukaryotic-type N-acetylglucosamine kinase family.</text>
</comment>
<feature type="domain" description="ATPase BadF/BadG/BcrA/BcrD type" evidence="5">
    <location>
        <begin position="6"/>
        <end position="310"/>
    </location>
</feature>
<evidence type="ECO:0000313" key="6">
    <source>
        <dbReference type="EMBL" id="JAP63446.1"/>
    </source>
</evidence>
<dbReference type="InterPro" id="IPR043129">
    <property type="entry name" value="ATPase_NBD"/>
</dbReference>
<keyword evidence="6" id="KW-0808">Transferase</keyword>
<keyword evidence="6" id="KW-0418">Kinase</keyword>
<dbReference type="InterPro" id="IPR039758">
    <property type="entry name" value="NAGK-like"/>
</dbReference>
<evidence type="ECO:0000256" key="4">
    <source>
        <dbReference type="ARBA" id="ARBA00031123"/>
    </source>
</evidence>
<organism evidence="6">
    <name type="scientific">Hyalomma excavatum</name>
    <dbReference type="NCBI Taxonomy" id="257692"/>
    <lineage>
        <taxon>Eukaryota</taxon>
        <taxon>Metazoa</taxon>
        <taxon>Ecdysozoa</taxon>
        <taxon>Arthropoda</taxon>
        <taxon>Chelicerata</taxon>
        <taxon>Arachnida</taxon>
        <taxon>Acari</taxon>
        <taxon>Parasitiformes</taxon>
        <taxon>Ixodida</taxon>
        <taxon>Ixodoidea</taxon>
        <taxon>Ixodidae</taxon>
        <taxon>Hyalomminae</taxon>
        <taxon>Hyalomma</taxon>
    </lineage>
</organism>
<dbReference type="AlphaFoldDB" id="A0A131XCM0"/>
<dbReference type="InterPro" id="IPR002731">
    <property type="entry name" value="ATPase_BadF"/>
</dbReference>
<accession>A0A131XCM0</accession>